<dbReference type="InterPro" id="IPR050494">
    <property type="entry name" value="Ser_Thr_dual-spec_kinase"/>
</dbReference>
<evidence type="ECO:0000256" key="2">
    <source>
        <dbReference type="ARBA" id="ARBA00013203"/>
    </source>
</evidence>
<keyword evidence="6" id="KW-0418">Kinase</keyword>
<accession>A0ABQ5RU11</accession>
<dbReference type="SMART" id="SM00220">
    <property type="entry name" value="S_TKc"/>
    <property type="match status" value="1"/>
</dbReference>
<dbReference type="PROSITE" id="PS50011">
    <property type="entry name" value="PROTEIN_KINASE_DOM"/>
    <property type="match status" value="1"/>
</dbReference>
<feature type="compositionally biased region" description="Polar residues" evidence="11">
    <location>
        <begin position="29"/>
        <end position="43"/>
    </location>
</feature>
<dbReference type="InterPro" id="IPR000719">
    <property type="entry name" value="Prot_kinase_dom"/>
</dbReference>
<organism evidence="13 14">
    <name type="scientific">Volvox africanus</name>
    <dbReference type="NCBI Taxonomy" id="51714"/>
    <lineage>
        <taxon>Eukaryota</taxon>
        <taxon>Viridiplantae</taxon>
        <taxon>Chlorophyta</taxon>
        <taxon>core chlorophytes</taxon>
        <taxon>Chlorophyceae</taxon>
        <taxon>CS clade</taxon>
        <taxon>Chlamydomonadales</taxon>
        <taxon>Volvocaceae</taxon>
        <taxon>Volvox</taxon>
    </lineage>
</organism>
<dbReference type="InterPro" id="IPR008271">
    <property type="entry name" value="Ser/Thr_kinase_AS"/>
</dbReference>
<comment type="caution">
    <text evidence="13">The sequence shown here is derived from an EMBL/GenBank/DDBJ whole genome shotgun (WGS) entry which is preliminary data.</text>
</comment>
<dbReference type="Gene3D" id="3.30.10.30">
    <property type="entry name" value="DYRK"/>
    <property type="match status" value="1"/>
</dbReference>
<feature type="region of interest" description="Disordered" evidence="11">
    <location>
        <begin position="301"/>
        <end position="367"/>
    </location>
</feature>
<evidence type="ECO:0000256" key="3">
    <source>
        <dbReference type="ARBA" id="ARBA00022527"/>
    </source>
</evidence>
<evidence type="ECO:0000256" key="11">
    <source>
        <dbReference type="SAM" id="MobiDB-lite"/>
    </source>
</evidence>
<evidence type="ECO:0000256" key="5">
    <source>
        <dbReference type="ARBA" id="ARBA00022741"/>
    </source>
</evidence>
<feature type="region of interest" description="Disordered" evidence="11">
    <location>
        <begin position="244"/>
        <end position="284"/>
    </location>
</feature>
<feature type="region of interest" description="Disordered" evidence="11">
    <location>
        <begin position="111"/>
        <end position="132"/>
    </location>
</feature>
<dbReference type="EC" id="2.7.12.1" evidence="2"/>
<evidence type="ECO:0000256" key="1">
    <source>
        <dbReference type="ARBA" id="ARBA00008867"/>
    </source>
</evidence>
<evidence type="ECO:0000259" key="12">
    <source>
        <dbReference type="PROSITE" id="PS50011"/>
    </source>
</evidence>
<proteinExistence type="inferred from homology"/>
<keyword evidence="14" id="KW-1185">Reference proteome</keyword>
<comment type="similarity">
    <text evidence="1">Belongs to the protein kinase superfamily. CMGC Ser/Thr protein kinase family. MNB/DYRK subfamily.</text>
</comment>
<protein>
    <recommendedName>
        <fullName evidence="2">dual-specificity kinase</fullName>
        <ecNumber evidence="2">2.7.12.1</ecNumber>
    </recommendedName>
</protein>
<dbReference type="Gene3D" id="3.30.200.20">
    <property type="entry name" value="Phosphorylase Kinase, domain 1"/>
    <property type="match status" value="1"/>
</dbReference>
<keyword evidence="4" id="KW-0808">Transferase</keyword>
<dbReference type="PANTHER" id="PTHR24058">
    <property type="entry name" value="DUAL SPECIFICITY PROTEIN KINASE"/>
    <property type="match status" value="1"/>
</dbReference>
<feature type="domain" description="Protein kinase" evidence="12">
    <location>
        <begin position="542"/>
        <end position="838"/>
    </location>
</feature>
<feature type="compositionally biased region" description="Gly residues" evidence="11">
    <location>
        <begin position="252"/>
        <end position="267"/>
    </location>
</feature>
<evidence type="ECO:0000256" key="10">
    <source>
        <dbReference type="ARBA" id="ARBA00051680"/>
    </source>
</evidence>
<comment type="catalytic activity">
    <reaction evidence="10">
        <text>L-tyrosyl-[protein] + ATP = O-phospho-L-tyrosyl-[protein] + ADP + H(+)</text>
        <dbReference type="Rhea" id="RHEA:10596"/>
        <dbReference type="Rhea" id="RHEA-COMP:10136"/>
        <dbReference type="Rhea" id="RHEA-COMP:20101"/>
        <dbReference type="ChEBI" id="CHEBI:15378"/>
        <dbReference type="ChEBI" id="CHEBI:30616"/>
        <dbReference type="ChEBI" id="CHEBI:46858"/>
        <dbReference type="ChEBI" id="CHEBI:61978"/>
        <dbReference type="ChEBI" id="CHEBI:456216"/>
        <dbReference type="EC" id="2.7.12.1"/>
    </reaction>
</comment>
<feature type="compositionally biased region" description="Low complexity" evidence="11">
    <location>
        <begin position="419"/>
        <end position="458"/>
    </location>
</feature>
<feature type="region of interest" description="Disordered" evidence="11">
    <location>
        <begin position="998"/>
        <end position="1064"/>
    </location>
</feature>
<feature type="non-terminal residue" evidence="13">
    <location>
        <position position="1195"/>
    </location>
</feature>
<feature type="region of interest" description="Disordered" evidence="11">
    <location>
        <begin position="844"/>
        <end position="890"/>
    </location>
</feature>
<evidence type="ECO:0000256" key="8">
    <source>
        <dbReference type="ARBA" id="ARBA00049003"/>
    </source>
</evidence>
<evidence type="ECO:0000256" key="7">
    <source>
        <dbReference type="ARBA" id="ARBA00022840"/>
    </source>
</evidence>
<sequence>MPGAVMPSTVGKPVLPTLNLSKAKHDDQGQNQQNVNHSASSRLYRNPGGSAGQAAAAAASMLQSPSAGSSTHRSGAAPSGRPAVLMQPALQNISNGSNAASAASGSSDAQALLAARSSSSERHNSGSHTTRSFRECQAVSATVSSAGPSHSFLRHQAYNTLQTSRATGGGPGVMPGGQGISGAACGGGAVAGAVGAPSGTGMGRPPHLPSFGGKHHQGDASWYGQPEVPPPQSLRACVTFNTSASQVPPQGQHGGGSVDRQPGGHGQSGQSTGPRGALPGPRGPAAQYCAYGSTSAGVLGAGSGLLATPRGQQQQQRQQSPQQQHSQQHQQQQQQPLQQLPPPQSQQQQHTHHFVARTSAPGDTAPVSSRAMSFRAVAGAGAAAGAIGGSGSANTLAASGGDTRVTIGGGVGGGGNRSNGGDSSVLGSTGSSNSSSTSSAGSTATTASTVTTPSTTSSSGGGAAVTWESGYITPAQALGRYSEYMTPYEHSEVLEYQQIYFVGRSSAQKVSGCPLNARSNCGYDDERGDYTVVLHDHLAYRFEVLSVMGRGSFGQVVKVHDFKTNSMRAIKVIRNKKRFHQQALVELRVLQNIRDSDPEDNNNCVHIGDHFYFRNHLCINFELLSINLYDFIKQNNFMGLNLGLIRRFAHQILVSLRYMKQLRLIHCDLKPENILLRQPNRSAIKVIDFGSSCYVDERIYTYIQSRFYRSPEVILGAPYGVEIDMWSLGCILAELYTGYPLFPGEDEVEQLACIMEVSGSPPKELLDAASRRKLFFDSGGNPRLQPNSQGRTRMPGSKTLQAILKCNDPGFLDLLEKLLRWDPATRITPDQALQHVWIMDQNPSPTSSRVGHPAGANTASSCGGSADKPPLPPPPQQQQQQQTVTTGAPGAAALSGTVAAAIASKQQQQQPAAGVTTSTTVATATQMGVQAHGGAAGKAEATGSGGSSGSFRAARYDPIGAAAAAAMAVAAASAASAAAAAASAGVALPRMSMTDSAMGHHASGGGGGFRHSKRTYGSGGGGGGSDDGVIITVEAEVASHTSPGPTAGGGSRGGGSSSGGGGGSGFLISNRSHVVFAGETQVPGLGSTVLTSAPPPLPVVPVLDFSALRGSASMVHGAVEEPPMPLSTAAAASTAAALLTPRGQPLTASQHHLQHQPHPPAVQLRSDGAALCPTLISGNSPRNAGGGGAVSHTPR</sequence>
<gene>
    <name evidence="13" type="ORF">VaNZ11_003376</name>
</gene>
<dbReference type="Pfam" id="PF00069">
    <property type="entry name" value="Pkinase"/>
    <property type="match status" value="1"/>
</dbReference>
<feature type="region of interest" description="Disordered" evidence="11">
    <location>
        <begin position="408"/>
        <end position="463"/>
    </location>
</feature>
<evidence type="ECO:0000256" key="6">
    <source>
        <dbReference type="ARBA" id="ARBA00022777"/>
    </source>
</evidence>
<name>A0ABQ5RU11_9CHLO</name>
<feature type="compositionally biased region" description="Low complexity" evidence="11">
    <location>
        <begin position="877"/>
        <end position="890"/>
    </location>
</feature>
<evidence type="ECO:0000256" key="9">
    <source>
        <dbReference type="ARBA" id="ARBA00049308"/>
    </source>
</evidence>
<dbReference type="PROSITE" id="PS00108">
    <property type="entry name" value="PROTEIN_KINASE_ST"/>
    <property type="match status" value="1"/>
</dbReference>
<feature type="region of interest" description="Disordered" evidence="11">
    <location>
        <begin position="1172"/>
        <end position="1195"/>
    </location>
</feature>
<dbReference type="InterPro" id="IPR042521">
    <property type="entry name" value="DYRK"/>
</dbReference>
<dbReference type="PANTHER" id="PTHR24058:SF22">
    <property type="entry name" value="DUAL SPECIFICITY TYROSINE-PHOSPHORYLATION-REGULATED KINASE 4"/>
    <property type="match status" value="1"/>
</dbReference>
<evidence type="ECO:0000313" key="14">
    <source>
        <dbReference type="Proteomes" id="UP001165090"/>
    </source>
</evidence>
<dbReference type="InterPro" id="IPR011009">
    <property type="entry name" value="Kinase-like_dom_sf"/>
</dbReference>
<comment type="catalytic activity">
    <reaction evidence="9">
        <text>L-threonyl-[protein] + ATP = O-phospho-L-threonyl-[protein] + ADP + H(+)</text>
        <dbReference type="Rhea" id="RHEA:46608"/>
        <dbReference type="Rhea" id="RHEA-COMP:11060"/>
        <dbReference type="Rhea" id="RHEA-COMP:11605"/>
        <dbReference type="ChEBI" id="CHEBI:15378"/>
        <dbReference type="ChEBI" id="CHEBI:30013"/>
        <dbReference type="ChEBI" id="CHEBI:30616"/>
        <dbReference type="ChEBI" id="CHEBI:61977"/>
        <dbReference type="ChEBI" id="CHEBI:456216"/>
        <dbReference type="EC" id="2.7.12.1"/>
    </reaction>
</comment>
<dbReference type="EMBL" id="BSDZ01000009">
    <property type="protein sequence ID" value="GLI61096.1"/>
    <property type="molecule type" value="Genomic_DNA"/>
</dbReference>
<feature type="compositionally biased region" description="Gly residues" evidence="11">
    <location>
        <begin position="408"/>
        <end position="418"/>
    </location>
</feature>
<keyword evidence="7" id="KW-0067">ATP-binding</keyword>
<feature type="compositionally biased region" description="Low complexity" evidence="11">
    <location>
        <begin position="273"/>
        <end position="284"/>
    </location>
</feature>
<dbReference type="Gene3D" id="1.10.510.10">
    <property type="entry name" value="Transferase(Phosphotransferase) domain 1"/>
    <property type="match status" value="1"/>
</dbReference>
<feature type="compositionally biased region" description="Low complexity" evidence="11">
    <location>
        <begin position="52"/>
        <end position="67"/>
    </location>
</feature>
<keyword evidence="5" id="KW-0547">Nucleotide-binding</keyword>
<evidence type="ECO:0000313" key="13">
    <source>
        <dbReference type="EMBL" id="GLI61096.1"/>
    </source>
</evidence>
<evidence type="ECO:0000256" key="4">
    <source>
        <dbReference type="ARBA" id="ARBA00022679"/>
    </source>
</evidence>
<reference evidence="13 14" key="1">
    <citation type="journal article" date="2023" name="IScience">
        <title>Expanded male sex-determining region conserved during the evolution of homothallism in the green alga Volvox.</title>
        <authorList>
            <person name="Yamamoto K."/>
            <person name="Matsuzaki R."/>
            <person name="Mahakham W."/>
            <person name="Heman W."/>
            <person name="Sekimoto H."/>
            <person name="Kawachi M."/>
            <person name="Minakuchi Y."/>
            <person name="Toyoda A."/>
            <person name="Nozaki H."/>
        </authorList>
    </citation>
    <scope>NUCLEOTIDE SEQUENCE [LARGE SCALE GENOMIC DNA]</scope>
    <source>
        <strain evidence="13 14">NIES-4468</strain>
    </source>
</reference>
<keyword evidence="3" id="KW-0723">Serine/threonine-protein kinase</keyword>
<feature type="compositionally biased region" description="Gly residues" evidence="11">
    <location>
        <begin position="1046"/>
        <end position="1064"/>
    </location>
</feature>
<feature type="compositionally biased region" description="Gly residues" evidence="11">
    <location>
        <begin position="1017"/>
        <end position="1026"/>
    </location>
</feature>
<feature type="compositionally biased region" description="Low complexity" evidence="11">
    <location>
        <begin position="301"/>
        <end position="338"/>
    </location>
</feature>
<feature type="region of interest" description="Disordered" evidence="11">
    <location>
        <begin position="1"/>
        <end position="81"/>
    </location>
</feature>
<feature type="region of interest" description="Disordered" evidence="11">
    <location>
        <begin position="776"/>
        <end position="795"/>
    </location>
</feature>
<dbReference type="SUPFAM" id="SSF56112">
    <property type="entry name" value="Protein kinase-like (PK-like)"/>
    <property type="match status" value="1"/>
</dbReference>
<dbReference type="CDD" id="cd14210">
    <property type="entry name" value="PKc_DYRK"/>
    <property type="match status" value="1"/>
</dbReference>
<feature type="region of interest" description="Disordered" evidence="11">
    <location>
        <begin position="196"/>
        <end position="230"/>
    </location>
</feature>
<comment type="catalytic activity">
    <reaction evidence="8">
        <text>L-seryl-[protein] + ATP = O-phospho-L-seryl-[protein] + ADP + H(+)</text>
        <dbReference type="Rhea" id="RHEA:17989"/>
        <dbReference type="Rhea" id="RHEA-COMP:9863"/>
        <dbReference type="Rhea" id="RHEA-COMP:11604"/>
        <dbReference type="ChEBI" id="CHEBI:15378"/>
        <dbReference type="ChEBI" id="CHEBI:29999"/>
        <dbReference type="ChEBI" id="CHEBI:30616"/>
        <dbReference type="ChEBI" id="CHEBI:83421"/>
        <dbReference type="ChEBI" id="CHEBI:456216"/>
        <dbReference type="EC" id="2.7.12.1"/>
    </reaction>
</comment>
<dbReference type="Proteomes" id="UP001165090">
    <property type="component" value="Unassembled WGS sequence"/>
</dbReference>